<keyword evidence="8" id="KW-0560">Oxidoreductase</keyword>
<feature type="domain" description="FAD-dependent oxidoreductase 2 FAD-binding" evidence="11">
    <location>
        <begin position="11"/>
        <end position="391"/>
    </location>
</feature>
<evidence type="ECO:0000256" key="9">
    <source>
        <dbReference type="ARBA" id="ARBA00023136"/>
    </source>
</evidence>
<evidence type="ECO:0000259" key="11">
    <source>
        <dbReference type="Pfam" id="PF00890"/>
    </source>
</evidence>
<dbReference type="Pfam" id="PF02910">
    <property type="entry name" value="Succ_DH_flav_C"/>
    <property type="match status" value="1"/>
</dbReference>
<evidence type="ECO:0000259" key="12">
    <source>
        <dbReference type="Pfam" id="PF02910"/>
    </source>
</evidence>
<evidence type="ECO:0000256" key="1">
    <source>
        <dbReference type="ARBA" id="ARBA00001974"/>
    </source>
</evidence>
<dbReference type="InterPro" id="IPR037099">
    <property type="entry name" value="Fum_R/Succ_DH_flav-like_C_sf"/>
</dbReference>
<dbReference type="GO" id="GO:0050660">
    <property type="term" value="F:flavin adenine dinucleotide binding"/>
    <property type="evidence" value="ECO:0007669"/>
    <property type="project" value="InterPro"/>
</dbReference>
<dbReference type="GO" id="GO:0016627">
    <property type="term" value="F:oxidoreductase activity, acting on the CH-CH group of donors"/>
    <property type="evidence" value="ECO:0007669"/>
    <property type="project" value="InterPro"/>
</dbReference>
<dbReference type="PIRSF" id="PIRSF000171">
    <property type="entry name" value="SDHA_APRA_LASPO"/>
    <property type="match status" value="1"/>
</dbReference>
<dbReference type="RefSeq" id="WP_021789960.1">
    <property type="nucleotide sequence ID" value="NZ_LT671858.1"/>
</dbReference>
<dbReference type="SUPFAM" id="SSF51905">
    <property type="entry name" value="FAD/NAD(P)-binding domain"/>
    <property type="match status" value="1"/>
</dbReference>
<dbReference type="GO" id="GO:0016020">
    <property type="term" value="C:membrane"/>
    <property type="evidence" value="ECO:0007669"/>
    <property type="project" value="UniProtKB-SubCell"/>
</dbReference>
<dbReference type="Pfam" id="PF00890">
    <property type="entry name" value="FAD_binding_2"/>
    <property type="match status" value="1"/>
</dbReference>
<keyword evidence="5" id="KW-0285">Flavoprotein</keyword>
<dbReference type="GO" id="GO:0022900">
    <property type="term" value="P:electron transport chain"/>
    <property type="evidence" value="ECO:0007669"/>
    <property type="project" value="InterPro"/>
</dbReference>
<evidence type="ECO:0000256" key="2">
    <source>
        <dbReference type="ARBA" id="ARBA00004170"/>
    </source>
</evidence>
<evidence type="ECO:0000313" key="14">
    <source>
        <dbReference type="Proteomes" id="UP000195607"/>
    </source>
</evidence>
<dbReference type="Gene3D" id="1.20.58.100">
    <property type="entry name" value="Fumarate reductase/succinate dehydrogenase flavoprotein-like, C-terminal domain"/>
    <property type="match status" value="1"/>
</dbReference>
<keyword evidence="7" id="KW-0249">Electron transport</keyword>
<sequence length="573" mass="63586">MNNEVETVEADVLIIGAGGAGMRAAISVNDAGLKPVMVTKSLLGKAHTVMAEGGIACALGNVDPKDNWMVHYGDIIEEGVYISNWKMAEILGKEAPDRVLELERYGALFDRTPDGRIMQRAFGAHTYRRLAHIGDRTGLELIKTLEDQVLHRNIPFYDEMYIVDLIRKDNKIIGAYGIKMNTGKTFVFRAKSVVIATGGSGRVYKVTSNSWESTGDGIGMAYRAGVILRDMEMIQFHPTGMVYPPGVKGLLVTEGVRGEGGILLNSKGERYMLKYSPQKKELDARDVVARANYKEIMEGRGTEHGGVYLDISQKGADFIKHKLPAMYQQFLEFAGVDITKEKMEVAPTVHYMMGGIEVDAETERTNLENLFAAGEVASGLHGANRLGGNSLADILVFGKRAGDSAVNYARSSKFEDIPEEEIEKIRAYVMHFFKEDGKNPYDLIDRLTTCMSENVGIMRDEEHLQKAIKIIKDLKEEFKEVGTKGGVRYNHGLLGCLELGNMLVSCEAIATCASMRKESRGAHARSDFPKKDPAWKANIITYMDEQGNMNFEVKPAAEMPEEYKAYVKPEVYE</sequence>
<comment type="cofactor">
    <cofactor evidence="1">
        <name>FAD</name>
        <dbReference type="ChEBI" id="CHEBI:57692"/>
    </cofactor>
</comment>
<dbReference type="InterPro" id="IPR027477">
    <property type="entry name" value="Succ_DH/fumarate_Rdtase_cat_sf"/>
</dbReference>
<accession>A0A1N5T7Q7</accession>
<protein>
    <submittedName>
        <fullName evidence="13">Succinate dehydrogenase/fumarate reductase subunit A</fullName>
    </submittedName>
</protein>
<feature type="active site" description="Proton acceptor" evidence="10">
    <location>
        <position position="285"/>
    </location>
</feature>
<evidence type="ECO:0000256" key="5">
    <source>
        <dbReference type="ARBA" id="ARBA00022630"/>
    </source>
</evidence>
<dbReference type="Gene3D" id="3.50.50.60">
    <property type="entry name" value="FAD/NAD(P)-binding domain"/>
    <property type="match status" value="1"/>
</dbReference>
<evidence type="ECO:0000256" key="10">
    <source>
        <dbReference type="PIRSR" id="PIRSR000171-1"/>
    </source>
</evidence>
<dbReference type="PRINTS" id="PR00411">
    <property type="entry name" value="PNDRDTASEI"/>
</dbReference>
<dbReference type="PRINTS" id="PR00368">
    <property type="entry name" value="FADPNR"/>
</dbReference>
<dbReference type="FunFam" id="3.50.50.60:FF:000026">
    <property type="entry name" value="Succinate dehydrogenase flavoprotein subunit"/>
    <property type="match status" value="1"/>
</dbReference>
<dbReference type="InterPro" id="IPR036188">
    <property type="entry name" value="FAD/NAD-bd_sf"/>
</dbReference>
<feature type="domain" description="Fumarate reductase/succinate dehydrogenase flavoprotein-like C-terminal" evidence="12">
    <location>
        <begin position="446"/>
        <end position="556"/>
    </location>
</feature>
<gene>
    <name evidence="13" type="ORF">CSP5_0486</name>
</gene>
<keyword evidence="9" id="KW-0472">Membrane</keyword>
<proteinExistence type="inferred from homology"/>
<organism evidence="13 14">
    <name type="scientific">Cuniculiplasma divulgatum</name>
    <dbReference type="NCBI Taxonomy" id="1673428"/>
    <lineage>
        <taxon>Archaea</taxon>
        <taxon>Methanobacteriati</taxon>
        <taxon>Thermoplasmatota</taxon>
        <taxon>Thermoplasmata</taxon>
        <taxon>Thermoplasmatales</taxon>
        <taxon>Cuniculiplasmataceae</taxon>
        <taxon>Cuniculiplasma</taxon>
    </lineage>
</organism>
<dbReference type="PANTHER" id="PTHR11632:SF51">
    <property type="entry name" value="SUCCINATE DEHYDROGENASE [UBIQUINONE] FLAVOPROTEIN SUBUNIT, MITOCHONDRIAL"/>
    <property type="match status" value="1"/>
</dbReference>
<evidence type="ECO:0000256" key="8">
    <source>
        <dbReference type="ARBA" id="ARBA00023002"/>
    </source>
</evidence>
<dbReference type="SUPFAM" id="SSF56425">
    <property type="entry name" value="Succinate dehydrogenase/fumarate reductase flavoprotein, catalytic domain"/>
    <property type="match status" value="1"/>
</dbReference>
<name>A0A1N5T7Q7_9ARCH</name>
<dbReference type="InterPro" id="IPR014006">
    <property type="entry name" value="Succ_Dhase_FrdA_Gneg"/>
</dbReference>
<dbReference type="PANTHER" id="PTHR11632">
    <property type="entry name" value="SUCCINATE DEHYDROGENASE 2 FLAVOPROTEIN SUBUNIT"/>
    <property type="match status" value="1"/>
</dbReference>
<evidence type="ECO:0000313" key="13">
    <source>
        <dbReference type="EMBL" id="SIM44259.1"/>
    </source>
</evidence>
<evidence type="ECO:0000256" key="7">
    <source>
        <dbReference type="ARBA" id="ARBA00022982"/>
    </source>
</evidence>
<dbReference type="InterPro" id="IPR015939">
    <property type="entry name" value="Fum_Rdtase/Succ_DH_flav-like_C"/>
</dbReference>
<evidence type="ECO:0000256" key="6">
    <source>
        <dbReference type="ARBA" id="ARBA00022827"/>
    </source>
</evidence>
<dbReference type="NCBIfam" id="TIGR01812">
    <property type="entry name" value="sdhA_frdA_Gneg"/>
    <property type="match status" value="1"/>
</dbReference>
<dbReference type="SUPFAM" id="SSF46977">
    <property type="entry name" value="Succinate dehydrogenase/fumarate reductase flavoprotein C-terminal domain"/>
    <property type="match status" value="1"/>
</dbReference>
<comment type="subcellular location">
    <subcellularLocation>
        <location evidence="2">Membrane</location>
        <topology evidence="2">Peripheral membrane protein</topology>
    </subcellularLocation>
</comment>
<evidence type="ECO:0000256" key="4">
    <source>
        <dbReference type="ARBA" id="ARBA00022448"/>
    </source>
</evidence>
<dbReference type="Proteomes" id="UP000195607">
    <property type="component" value="Chromosome I"/>
</dbReference>
<dbReference type="Gene3D" id="3.90.700.10">
    <property type="entry name" value="Succinate dehydrogenase/fumarate reductase flavoprotein, catalytic domain"/>
    <property type="match status" value="1"/>
</dbReference>
<dbReference type="FunFam" id="3.90.700.10:FF:000005">
    <property type="entry name" value="Succinate dehydrogenase flavoprotein subunit"/>
    <property type="match status" value="1"/>
</dbReference>
<dbReference type="EMBL" id="LT671858">
    <property type="protein sequence ID" value="SIM44259.1"/>
    <property type="molecule type" value="Genomic_DNA"/>
</dbReference>
<keyword evidence="6" id="KW-0274">FAD</keyword>
<dbReference type="GeneID" id="41587788"/>
<dbReference type="InterPro" id="IPR030664">
    <property type="entry name" value="SdhA/FrdA/AprA"/>
</dbReference>
<comment type="similarity">
    <text evidence="3">Belongs to the FAD-dependent oxidoreductase 2 family. FRD/SDH subfamily.</text>
</comment>
<dbReference type="InterPro" id="IPR003953">
    <property type="entry name" value="FAD-dep_OxRdtase_2_FAD-bd"/>
</dbReference>
<reference evidence="13 14" key="1">
    <citation type="submission" date="2016-04" db="EMBL/GenBank/DDBJ databases">
        <authorList>
            <person name="Evans L.H."/>
            <person name="Alamgir A."/>
            <person name="Owens N."/>
            <person name="Weber N.D."/>
            <person name="Virtaneva K."/>
            <person name="Barbian K."/>
            <person name="Babar A."/>
            <person name="Rosenke K."/>
        </authorList>
    </citation>
    <scope>NUCLEOTIDE SEQUENCE [LARGE SCALE GENOMIC DNA]</scope>
    <source>
        <strain evidence="14">S5(T) (JCM 30642 \VKM B-2941)</strain>
    </source>
</reference>
<evidence type="ECO:0000256" key="3">
    <source>
        <dbReference type="ARBA" id="ARBA00008040"/>
    </source>
</evidence>
<dbReference type="AlphaFoldDB" id="A0A1N5T7Q7"/>
<keyword evidence="4" id="KW-0813">Transport</keyword>